<dbReference type="Gene3D" id="6.10.140.530">
    <property type="match status" value="5"/>
</dbReference>
<protein>
    <recommendedName>
        <fullName evidence="2">Helicase-associated domain-containing protein</fullName>
    </recommendedName>
</protein>
<gene>
    <name evidence="3" type="ORF">ACHAXA_008874</name>
</gene>
<dbReference type="EMBL" id="JALLPB020000039">
    <property type="protein sequence ID" value="KAL3823379.1"/>
    <property type="molecule type" value="Genomic_DNA"/>
</dbReference>
<proteinExistence type="predicted"/>
<feature type="region of interest" description="Disordered" evidence="1">
    <location>
        <begin position="217"/>
        <end position="257"/>
    </location>
</feature>
<feature type="domain" description="Helicase-associated" evidence="2">
    <location>
        <begin position="826"/>
        <end position="904"/>
    </location>
</feature>
<comment type="caution">
    <text evidence="3">The sequence shown here is derived from an EMBL/GenBank/DDBJ whole genome shotgun (WGS) entry which is preliminary data.</text>
</comment>
<dbReference type="PANTHER" id="PTHR33418">
    <property type="entry name" value="HELICASE-ASSOCIATED"/>
    <property type="match status" value="1"/>
</dbReference>
<name>A0ABD3SFT0_9STRA</name>
<accession>A0ABD3SFT0</accession>
<feature type="domain" description="Helicase-associated" evidence="2">
    <location>
        <begin position="603"/>
        <end position="668"/>
    </location>
</feature>
<dbReference type="PANTHER" id="PTHR33418:SF1">
    <property type="entry name" value="HELICASE-ASSOCIATED DOMAIN-CONTAINING PROTEIN"/>
    <property type="match status" value="1"/>
</dbReference>
<feature type="region of interest" description="Disordered" evidence="1">
    <location>
        <begin position="19"/>
        <end position="58"/>
    </location>
</feature>
<evidence type="ECO:0000259" key="2">
    <source>
        <dbReference type="Pfam" id="PF03457"/>
    </source>
</evidence>
<dbReference type="InterPro" id="IPR005114">
    <property type="entry name" value="Helicase_assoc"/>
</dbReference>
<organism evidence="3 4">
    <name type="scientific">Cyclostephanos tholiformis</name>
    <dbReference type="NCBI Taxonomy" id="382380"/>
    <lineage>
        <taxon>Eukaryota</taxon>
        <taxon>Sar</taxon>
        <taxon>Stramenopiles</taxon>
        <taxon>Ochrophyta</taxon>
        <taxon>Bacillariophyta</taxon>
        <taxon>Coscinodiscophyceae</taxon>
        <taxon>Thalassiosirophycidae</taxon>
        <taxon>Stephanodiscales</taxon>
        <taxon>Stephanodiscaceae</taxon>
        <taxon>Cyclostephanos</taxon>
    </lineage>
</organism>
<feature type="domain" description="Helicase-associated" evidence="2">
    <location>
        <begin position="494"/>
        <end position="572"/>
    </location>
</feature>
<evidence type="ECO:0000256" key="1">
    <source>
        <dbReference type="SAM" id="MobiDB-lite"/>
    </source>
</evidence>
<evidence type="ECO:0000313" key="3">
    <source>
        <dbReference type="EMBL" id="KAL3823379.1"/>
    </source>
</evidence>
<reference evidence="3 4" key="1">
    <citation type="submission" date="2024-10" db="EMBL/GenBank/DDBJ databases">
        <title>Updated reference genomes for cyclostephanoid diatoms.</title>
        <authorList>
            <person name="Roberts W.R."/>
            <person name="Alverson A.J."/>
        </authorList>
    </citation>
    <scope>NUCLEOTIDE SEQUENCE [LARGE SCALE GENOMIC DNA]</scope>
    <source>
        <strain evidence="3 4">AJA228-03</strain>
    </source>
</reference>
<evidence type="ECO:0000313" key="4">
    <source>
        <dbReference type="Proteomes" id="UP001530377"/>
    </source>
</evidence>
<dbReference type="AlphaFoldDB" id="A0ABD3SFT0"/>
<feature type="compositionally biased region" description="Polar residues" evidence="1">
    <location>
        <begin position="227"/>
        <end position="239"/>
    </location>
</feature>
<feature type="domain" description="Helicase-associated" evidence="2">
    <location>
        <begin position="752"/>
        <end position="818"/>
    </location>
</feature>
<feature type="domain" description="Helicase-associated" evidence="2">
    <location>
        <begin position="677"/>
        <end position="743"/>
    </location>
</feature>
<dbReference type="Proteomes" id="UP001530377">
    <property type="component" value="Unassembled WGS sequence"/>
</dbReference>
<sequence>MSLLQKSSDEIMQHHAVNMEEDSPTDKWDVESMFDPPKHAFGRGNANTNLRERPPSPLLDKKRKAVNELEKTDISLFSRSFKSDDGNIMREYHRKDNCGPALSAAGAAPAIEEVYPIKFSLSREYREDAFFSEYIKDEFLSPRGSPIASKTMSSPSMFPSPLNVDGSDNLDLGMSGFPLPGLQMSPMSTPLQTANNGGRPHANMAHARLESPPSIKKEHNDLAFGTNHHSNGNKSSSDIIENYSPDRHSVGGDGNAYHPVTTQFHSGGPTQHLSPGQTIYNVASKSVDSPTSPYQPYPWRVPSSHHSGHSTPLNHWRLTQRAGRVGTNTTPQEFLPPRNNLRGPSQLDRETKIIATVDKHDGHANETGLQPVKYDLITPSPSDIRKAVSDESISPLAPTVHHPPQRPVASESSGGWIDAPQMSTLPPYEHPRQANWSMQSLPPALPSASPGYHHSSNQYYPPYYQHHQAYQRPAVPDPVAINVQVEDSCTWSEEADWRKHHYLLHQFLHRFGHCNVPQGYGAGTHYEGLYQWCVNQRTEYQKMCRGDAGDVKCRESCTMTPTRVQTLTSMGFVWGRPPAAFCPTAKTNSSGNVATTASKSYSSWSKWIELLTEYKKEHGNVDVPLKYEPNPSLGTFVNRQRTEYRKMQNGKSSSMTQQRVDDLCRLGFTWAIRDSHTSWEDRFNELKEFYNVNGHCNVPKIYAKNPSLGYWVNEQRFQYRRLTKKKSSYMTDDKIQALNELDFKWTLRETNSSWDNWLKELRDYRAKHGDVDVPLKYRHNPGLGAFVNRQRTEYRKVQQGFQSSLTDERIKDLDELGFKWSIRVSRTPWETRLDELIKFKDQHGHCNVPSTYPKNQPLAYWVFKQRGQYRIYKERDEIFLMPGEKPQMCHMTPDRIAQLDAIGFEWNPPRRIK</sequence>
<dbReference type="Pfam" id="PF03457">
    <property type="entry name" value="HA"/>
    <property type="match status" value="5"/>
</dbReference>
<keyword evidence="4" id="KW-1185">Reference proteome</keyword>
<feature type="region of interest" description="Disordered" evidence="1">
    <location>
        <begin position="394"/>
        <end position="413"/>
    </location>
</feature>